<name>A0A173MKZ2_9BACT</name>
<dbReference type="RefSeq" id="WP_076382156.1">
    <property type="nucleotide sequence ID" value="NZ_AP017422.1"/>
</dbReference>
<dbReference type="SMART" id="SM00450">
    <property type="entry name" value="RHOD"/>
    <property type="match status" value="1"/>
</dbReference>
<dbReference type="PANTHER" id="PTHR43031">
    <property type="entry name" value="FAD-DEPENDENT OXIDOREDUCTASE"/>
    <property type="match status" value="1"/>
</dbReference>
<keyword evidence="2" id="KW-0808">Transferase</keyword>
<gene>
    <name evidence="2" type="ORF">SAMN05421788_11282</name>
</gene>
<dbReference type="PANTHER" id="PTHR43031:SF17">
    <property type="entry name" value="SULFURTRANSFERASE YTWF-RELATED"/>
    <property type="match status" value="1"/>
</dbReference>
<dbReference type="Gene3D" id="3.40.250.10">
    <property type="entry name" value="Rhodanese-like domain"/>
    <property type="match status" value="1"/>
</dbReference>
<dbReference type="InterPro" id="IPR050229">
    <property type="entry name" value="GlpE_sulfurtransferase"/>
</dbReference>
<evidence type="ECO:0000313" key="3">
    <source>
        <dbReference type="Proteomes" id="UP000186917"/>
    </source>
</evidence>
<dbReference type="Pfam" id="PF00581">
    <property type="entry name" value="Rhodanese"/>
    <property type="match status" value="1"/>
</dbReference>
<dbReference type="InterPro" id="IPR001763">
    <property type="entry name" value="Rhodanese-like_dom"/>
</dbReference>
<evidence type="ECO:0000259" key="1">
    <source>
        <dbReference type="PROSITE" id="PS50206"/>
    </source>
</evidence>
<sequence length="105" mass="12096">MNTITFEELKPRMDSGEQVNLLDVREDHERADYNIGGAHIPLGKVQMMQLDDIEDWKDKEVIVYCRSGNRSVVAAMFMEQIGFKNVVNLVGGMLNWKEKEEQQHG</sequence>
<organism evidence="2 3">
    <name type="scientific">Filimonas lacunae</name>
    <dbReference type="NCBI Taxonomy" id="477680"/>
    <lineage>
        <taxon>Bacteria</taxon>
        <taxon>Pseudomonadati</taxon>
        <taxon>Bacteroidota</taxon>
        <taxon>Chitinophagia</taxon>
        <taxon>Chitinophagales</taxon>
        <taxon>Chitinophagaceae</taxon>
        <taxon>Filimonas</taxon>
    </lineage>
</organism>
<evidence type="ECO:0000313" key="2">
    <source>
        <dbReference type="EMBL" id="SIT33218.1"/>
    </source>
</evidence>
<reference evidence="3" key="1">
    <citation type="submission" date="2017-01" db="EMBL/GenBank/DDBJ databases">
        <authorList>
            <person name="Varghese N."/>
            <person name="Submissions S."/>
        </authorList>
    </citation>
    <scope>NUCLEOTIDE SEQUENCE [LARGE SCALE GENOMIC DNA]</scope>
    <source>
        <strain evidence="3">DSM 21054</strain>
    </source>
</reference>
<dbReference type="PROSITE" id="PS50206">
    <property type="entry name" value="RHODANESE_3"/>
    <property type="match status" value="1"/>
</dbReference>
<feature type="domain" description="Rhodanese" evidence="1">
    <location>
        <begin position="15"/>
        <end position="101"/>
    </location>
</feature>
<dbReference type="STRING" id="477680.SAMN05421788_11282"/>
<dbReference type="SUPFAM" id="SSF52821">
    <property type="entry name" value="Rhodanese/Cell cycle control phosphatase"/>
    <property type="match status" value="1"/>
</dbReference>
<dbReference type="KEGG" id="fln:FLA_4310"/>
<accession>A0A173MKZ2</accession>
<dbReference type="EMBL" id="FTOR01000012">
    <property type="protein sequence ID" value="SIT33218.1"/>
    <property type="molecule type" value="Genomic_DNA"/>
</dbReference>
<dbReference type="AlphaFoldDB" id="A0A173MKZ2"/>
<dbReference type="Proteomes" id="UP000186917">
    <property type="component" value="Unassembled WGS sequence"/>
</dbReference>
<dbReference type="InterPro" id="IPR036873">
    <property type="entry name" value="Rhodanese-like_dom_sf"/>
</dbReference>
<dbReference type="OrthoDB" id="9808735at2"/>
<keyword evidence="3" id="KW-1185">Reference proteome</keyword>
<dbReference type="GO" id="GO:0016740">
    <property type="term" value="F:transferase activity"/>
    <property type="evidence" value="ECO:0007669"/>
    <property type="project" value="UniProtKB-KW"/>
</dbReference>
<proteinExistence type="predicted"/>
<dbReference type="CDD" id="cd00158">
    <property type="entry name" value="RHOD"/>
    <property type="match status" value="1"/>
</dbReference>
<protein>
    <submittedName>
        <fullName evidence="2">Rhodanese-related sulfurtransferase</fullName>
    </submittedName>
</protein>